<evidence type="ECO:0000259" key="2">
    <source>
        <dbReference type="Pfam" id="PF06863"/>
    </source>
</evidence>
<accession>A0ABW5UU36</accession>
<dbReference type="InterPro" id="IPR010679">
    <property type="entry name" value="DUF1254"/>
</dbReference>
<feature type="domain" description="DUF1214" evidence="1">
    <location>
        <begin position="221"/>
        <end position="299"/>
    </location>
</feature>
<evidence type="ECO:0000259" key="1">
    <source>
        <dbReference type="Pfam" id="PF06742"/>
    </source>
</evidence>
<evidence type="ECO:0000313" key="3">
    <source>
        <dbReference type="EMBL" id="MFD2757171.1"/>
    </source>
</evidence>
<dbReference type="EMBL" id="JBHUNE010000002">
    <property type="protein sequence ID" value="MFD2757171.1"/>
    <property type="molecule type" value="Genomic_DNA"/>
</dbReference>
<dbReference type="Pfam" id="PF06742">
    <property type="entry name" value="DUF1214"/>
    <property type="match status" value="1"/>
</dbReference>
<dbReference type="PANTHER" id="PTHR36509">
    <property type="entry name" value="BLL3101 PROTEIN"/>
    <property type="match status" value="1"/>
</dbReference>
<sequence>MSPNQILVSAENYARAESARMFTAFTARAEGSNRWNHGRQPTPIDAQTVIRMNRDTLYSANVLDVSQGATITVPDAGGRYVSVMLVSEEHYIERILHEPGTYELTAEQLGSEFVLAAARVLVDPQSPDDLAEVAAVQDAFGATSVAGREYVAPDFDPVSLQQTTDALKVLGRGMTDFTRAFGRKNEVERLSHLIGTAVGWGGLPETEAIYINQSPHLPVGEYHLRVTDVPVDGFWSVSVYNGDGFFEPNEAERYNLNNLTATRDGDGGVTVRFGGDPTRPNTLPIVPGWNYLFRLYRPRPGAATWEPPQLITDVEA</sequence>
<dbReference type="Gene3D" id="2.60.120.600">
    <property type="entry name" value="Domain of unknown function DUF1214, C-terminal domain"/>
    <property type="match status" value="1"/>
</dbReference>
<name>A0ABW5UU36_9MICO</name>
<dbReference type="Proteomes" id="UP001597492">
    <property type="component" value="Unassembled WGS sequence"/>
</dbReference>
<organism evidence="3 4">
    <name type="scientific">Gulosibacter faecalis</name>
    <dbReference type="NCBI Taxonomy" id="272240"/>
    <lineage>
        <taxon>Bacteria</taxon>
        <taxon>Bacillati</taxon>
        <taxon>Actinomycetota</taxon>
        <taxon>Actinomycetes</taxon>
        <taxon>Micrococcales</taxon>
        <taxon>Microbacteriaceae</taxon>
        <taxon>Gulosibacter</taxon>
    </lineage>
</organism>
<protein>
    <submittedName>
        <fullName evidence="3">DUF1214 domain-containing protein</fullName>
    </submittedName>
</protein>
<reference evidence="4" key="1">
    <citation type="journal article" date="2019" name="Int. J. Syst. Evol. Microbiol.">
        <title>The Global Catalogue of Microorganisms (GCM) 10K type strain sequencing project: providing services to taxonomists for standard genome sequencing and annotation.</title>
        <authorList>
            <consortium name="The Broad Institute Genomics Platform"/>
            <consortium name="The Broad Institute Genome Sequencing Center for Infectious Disease"/>
            <person name="Wu L."/>
            <person name="Ma J."/>
        </authorList>
    </citation>
    <scope>NUCLEOTIDE SEQUENCE [LARGE SCALE GENOMIC DNA]</scope>
    <source>
        <strain evidence="4">TISTR 1514</strain>
    </source>
</reference>
<dbReference type="Pfam" id="PF06863">
    <property type="entry name" value="DUF1254"/>
    <property type="match status" value="1"/>
</dbReference>
<dbReference type="InterPro" id="IPR010621">
    <property type="entry name" value="DUF1214"/>
</dbReference>
<evidence type="ECO:0000313" key="4">
    <source>
        <dbReference type="Proteomes" id="UP001597492"/>
    </source>
</evidence>
<dbReference type="SUPFAM" id="SSF160935">
    <property type="entry name" value="VPA0735-like"/>
    <property type="match status" value="1"/>
</dbReference>
<dbReference type="InterPro" id="IPR037049">
    <property type="entry name" value="DUF1214_C_sf"/>
</dbReference>
<dbReference type="PANTHER" id="PTHR36509:SF2">
    <property type="entry name" value="BLL3101 PROTEIN"/>
    <property type="match status" value="1"/>
</dbReference>
<feature type="domain" description="DUF1254" evidence="2">
    <location>
        <begin position="33"/>
        <end position="140"/>
    </location>
</feature>
<gene>
    <name evidence="3" type="ORF">ACFSW7_02115</name>
</gene>
<comment type="caution">
    <text evidence="3">The sequence shown here is derived from an EMBL/GenBank/DDBJ whole genome shotgun (WGS) entry which is preliminary data.</text>
</comment>
<proteinExistence type="predicted"/>
<keyword evidence="4" id="KW-1185">Reference proteome</keyword>
<dbReference type="RefSeq" id="WP_390294783.1">
    <property type="nucleotide sequence ID" value="NZ_JBHUNE010000002.1"/>
</dbReference>